<comment type="catalytic activity">
    <reaction evidence="13">
        <text>L-seryl-[protein] + ATP = O-phospho-L-seryl-[protein] + ADP + H(+)</text>
        <dbReference type="Rhea" id="RHEA:17989"/>
        <dbReference type="Rhea" id="RHEA-COMP:9863"/>
        <dbReference type="Rhea" id="RHEA-COMP:11604"/>
        <dbReference type="ChEBI" id="CHEBI:15378"/>
        <dbReference type="ChEBI" id="CHEBI:29999"/>
        <dbReference type="ChEBI" id="CHEBI:30616"/>
        <dbReference type="ChEBI" id="CHEBI:83421"/>
        <dbReference type="ChEBI" id="CHEBI:456216"/>
        <dbReference type="EC" id="2.7.11.1"/>
    </reaction>
</comment>
<evidence type="ECO:0000256" key="1">
    <source>
        <dbReference type="ARBA" id="ARBA00004479"/>
    </source>
</evidence>
<comment type="subcellular location">
    <subcellularLocation>
        <location evidence="1">Membrane</location>
        <topology evidence="1">Single-pass type I membrane protein</topology>
    </subcellularLocation>
</comment>
<name>A0A9Q1GWE6_9CARY</name>
<protein>
    <recommendedName>
        <fullName evidence="2">non-specific serine/threonine protein kinase</fullName>
        <ecNumber evidence="2">2.7.11.1</ecNumber>
    </recommendedName>
</protein>
<dbReference type="AlphaFoldDB" id="A0A9Q1GWE6"/>
<keyword evidence="8" id="KW-0418">Kinase</keyword>
<keyword evidence="5" id="KW-0808">Transferase</keyword>
<dbReference type="EC" id="2.7.11.1" evidence="2"/>
<dbReference type="SMART" id="SM00220">
    <property type="entry name" value="S_TKc"/>
    <property type="match status" value="1"/>
</dbReference>
<feature type="domain" description="Protein kinase" evidence="15">
    <location>
        <begin position="48"/>
        <end position="303"/>
    </location>
</feature>
<keyword evidence="14" id="KW-1133">Transmembrane helix</keyword>
<dbReference type="PROSITE" id="PS00108">
    <property type="entry name" value="PROTEIN_KINASE_ST"/>
    <property type="match status" value="1"/>
</dbReference>
<evidence type="ECO:0000256" key="6">
    <source>
        <dbReference type="ARBA" id="ARBA00022729"/>
    </source>
</evidence>
<dbReference type="Pfam" id="PF00069">
    <property type="entry name" value="Pkinase"/>
    <property type="match status" value="1"/>
</dbReference>
<evidence type="ECO:0000256" key="14">
    <source>
        <dbReference type="SAM" id="Phobius"/>
    </source>
</evidence>
<evidence type="ECO:0000259" key="15">
    <source>
        <dbReference type="PROSITE" id="PS50011"/>
    </source>
</evidence>
<dbReference type="SUPFAM" id="SSF56112">
    <property type="entry name" value="Protein kinase-like (PK-like)"/>
    <property type="match status" value="1"/>
</dbReference>
<comment type="catalytic activity">
    <reaction evidence="12">
        <text>L-threonyl-[protein] + ATP = O-phospho-L-threonyl-[protein] + ADP + H(+)</text>
        <dbReference type="Rhea" id="RHEA:46608"/>
        <dbReference type="Rhea" id="RHEA-COMP:11060"/>
        <dbReference type="Rhea" id="RHEA-COMP:11605"/>
        <dbReference type="ChEBI" id="CHEBI:15378"/>
        <dbReference type="ChEBI" id="CHEBI:30013"/>
        <dbReference type="ChEBI" id="CHEBI:30616"/>
        <dbReference type="ChEBI" id="CHEBI:61977"/>
        <dbReference type="ChEBI" id="CHEBI:456216"/>
        <dbReference type="EC" id="2.7.11.1"/>
    </reaction>
</comment>
<reference evidence="16" key="1">
    <citation type="submission" date="2022-04" db="EMBL/GenBank/DDBJ databases">
        <title>Carnegiea gigantea Genome sequencing and assembly v2.</title>
        <authorList>
            <person name="Copetti D."/>
            <person name="Sanderson M.J."/>
            <person name="Burquez A."/>
            <person name="Wojciechowski M.F."/>
        </authorList>
    </citation>
    <scope>NUCLEOTIDE SEQUENCE</scope>
    <source>
        <strain evidence="16">SGP5-SGP5p</strain>
        <tissue evidence="16">Aerial part</tissue>
    </source>
</reference>
<dbReference type="PANTHER" id="PTHR48006">
    <property type="entry name" value="LEUCINE-RICH REPEAT-CONTAINING PROTEIN DDB_G0281931-RELATED"/>
    <property type="match status" value="1"/>
</dbReference>
<sequence>MAFACEKAIITVKLHFAEIMFSDDEPFSGDDGRILDVATQGNVVLKDFNIVAEAEGARKGIVKEFSKIYVKNFKTGMSFSPEVIVGIVLASCVVLVSTSVILRMTCYLGGKVHPNEVITELQGLDIGHFTLGQLKAATEDFSKKNKIGEGGFWPVYKQKGHGHQQLHLNYQTTKTIWLGIARGLAYLHEESRLKIVHRDIKVTNVLLDKDLSAKISDFSLAKLDEEETAHISTRVVGTIGYMTTKYAMRGYLTDKADVYRFGVVVLEIVSKKSDTKYQPKEEFVYLLDWVISSPFSQLFKNDY</sequence>
<dbReference type="OrthoDB" id="1938112at2759"/>
<dbReference type="Gene3D" id="3.30.200.20">
    <property type="entry name" value="Phosphorylase Kinase, domain 1"/>
    <property type="match status" value="1"/>
</dbReference>
<keyword evidence="3" id="KW-0723">Serine/threonine-protein kinase</keyword>
<evidence type="ECO:0000256" key="10">
    <source>
        <dbReference type="ARBA" id="ARBA00023170"/>
    </source>
</evidence>
<dbReference type="InterPro" id="IPR021720">
    <property type="entry name" value="Malectin_dom"/>
</dbReference>
<keyword evidence="11" id="KW-0325">Glycoprotein</keyword>
<proteinExistence type="predicted"/>
<feature type="transmembrane region" description="Helical" evidence="14">
    <location>
        <begin position="83"/>
        <end position="102"/>
    </location>
</feature>
<evidence type="ECO:0000256" key="7">
    <source>
        <dbReference type="ARBA" id="ARBA00022741"/>
    </source>
</evidence>
<keyword evidence="14" id="KW-0472">Membrane</keyword>
<evidence type="ECO:0000256" key="5">
    <source>
        <dbReference type="ARBA" id="ARBA00022679"/>
    </source>
</evidence>
<keyword evidence="10" id="KW-0675">Receptor</keyword>
<dbReference type="GO" id="GO:0004674">
    <property type="term" value="F:protein serine/threonine kinase activity"/>
    <property type="evidence" value="ECO:0007669"/>
    <property type="project" value="UniProtKB-KW"/>
</dbReference>
<dbReference type="InterPro" id="IPR000719">
    <property type="entry name" value="Prot_kinase_dom"/>
</dbReference>
<dbReference type="GO" id="GO:0005524">
    <property type="term" value="F:ATP binding"/>
    <property type="evidence" value="ECO:0007669"/>
    <property type="project" value="UniProtKB-KW"/>
</dbReference>
<accession>A0A9Q1GWE6</accession>
<keyword evidence="17" id="KW-1185">Reference proteome</keyword>
<dbReference type="InterPro" id="IPR008271">
    <property type="entry name" value="Ser/Thr_kinase_AS"/>
</dbReference>
<dbReference type="FunFam" id="1.10.510.10:FF:001023">
    <property type="entry name" value="Os07g0541700 protein"/>
    <property type="match status" value="1"/>
</dbReference>
<evidence type="ECO:0000256" key="3">
    <source>
        <dbReference type="ARBA" id="ARBA00022527"/>
    </source>
</evidence>
<gene>
    <name evidence="16" type="ORF">Cgig2_010196</name>
</gene>
<evidence type="ECO:0000256" key="11">
    <source>
        <dbReference type="ARBA" id="ARBA00023180"/>
    </source>
</evidence>
<evidence type="ECO:0000313" key="16">
    <source>
        <dbReference type="EMBL" id="KAJ8426764.1"/>
    </source>
</evidence>
<evidence type="ECO:0000313" key="17">
    <source>
        <dbReference type="Proteomes" id="UP001153076"/>
    </source>
</evidence>
<comment type="caution">
    <text evidence="16">The sequence shown here is derived from an EMBL/GenBank/DDBJ whole genome shotgun (WGS) entry which is preliminary data.</text>
</comment>
<dbReference type="GO" id="GO:0016020">
    <property type="term" value="C:membrane"/>
    <property type="evidence" value="ECO:0007669"/>
    <property type="project" value="UniProtKB-SubCell"/>
</dbReference>
<organism evidence="16 17">
    <name type="scientific">Carnegiea gigantea</name>
    <dbReference type="NCBI Taxonomy" id="171969"/>
    <lineage>
        <taxon>Eukaryota</taxon>
        <taxon>Viridiplantae</taxon>
        <taxon>Streptophyta</taxon>
        <taxon>Embryophyta</taxon>
        <taxon>Tracheophyta</taxon>
        <taxon>Spermatophyta</taxon>
        <taxon>Magnoliopsida</taxon>
        <taxon>eudicotyledons</taxon>
        <taxon>Gunneridae</taxon>
        <taxon>Pentapetalae</taxon>
        <taxon>Caryophyllales</taxon>
        <taxon>Cactineae</taxon>
        <taxon>Cactaceae</taxon>
        <taxon>Cactoideae</taxon>
        <taxon>Echinocereeae</taxon>
        <taxon>Carnegiea</taxon>
    </lineage>
</organism>
<dbReference type="Proteomes" id="UP001153076">
    <property type="component" value="Unassembled WGS sequence"/>
</dbReference>
<dbReference type="PANTHER" id="PTHR48006:SF60">
    <property type="entry name" value="PROTEIN KINASE DOMAIN-CONTAINING PROTEIN"/>
    <property type="match status" value="1"/>
</dbReference>
<evidence type="ECO:0000256" key="12">
    <source>
        <dbReference type="ARBA" id="ARBA00047899"/>
    </source>
</evidence>
<evidence type="ECO:0000256" key="13">
    <source>
        <dbReference type="ARBA" id="ARBA00048679"/>
    </source>
</evidence>
<evidence type="ECO:0000256" key="4">
    <source>
        <dbReference type="ARBA" id="ARBA00022553"/>
    </source>
</evidence>
<dbReference type="Pfam" id="PF11721">
    <property type="entry name" value="Malectin"/>
    <property type="match status" value="1"/>
</dbReference>
<keyword evidence="9" id="KW-0067">ATP-binding</keyword>
<keyword evidence="6" id="KW-0732">Signal</keyword>
<evidence type="ECO:0000256" key="8">
    <source>
        <dbReference type="ARBA" id="ARBA00022777"/>
    </source>
</evidence>
<keyword evidence="14" id="KW-0812">Transmembrane</keyword>
<dbReference type="InterPro" id="IPR051824">
    <property type="entry name" value="LRR_Rcpt-Like_S/T_Kinase"/>
</dbReference>
<evidence type="ECO:0000256" key="9">
    <source>
        <dbReference type="ARBA" id="ARBA00022840"/>
    </source>
</evidence>
<dbReference type="Gene3D" id="2.60.120.430">
    <property type="entry name" value="Galactose-binding lectin"/>
    <property type="match status" value="1"/>
</dbReference>
<keyword evidence="4" id="KW-0597">Phosphoprotein</keyword>
<dbReference type="EMBL" id="JAKOGI010001240">
    <property type="protein sequence ID" value="KAJ8426764.1"/>
    <property type="molecule type" value="Genomic_DNA"/>
</dbReference>
<dbReference type="Gene3D" id="1.10.510.10">
    <property type="entry name" value="Transferase(Phosphotransferase) domain 1"/>
    <property type="match status" value="1"/>
</dbReference>
<evidence type="ECO:0000256" key="2">
    <source>
        <dbReference type="ARBA" id="ARBA00012513"/>
    </source>
</evidence>
<dbReference type="InterPro" id="IPR011009">
    <property type="entry name" value="Kinase-like_dom_sf"/>
</dbReference>
<dbReference type="PROSITE" id="PS50011">
    <property type="entry name" value="PROTEIN_KINASE_DOM"/>
    <property type="match status" value="1"/>
</dbReference>
<keyword evidence="7" id="KW-0547">Nucleotide-binding</keyword>